<proteinExistence type="inferred from homology"/>
<protein>
    <recommendedName>
        <fullName evidence="5">Cyclin-dependent kinase inhibitor 1B</fullName>
    </recommendedName>
    <alternativeName>
        <fullName evidence="14">Cyclin-dependent kinase inhibitor p27</fullName>
    </alternativeName>
    <alternativeName>
        <fullName evidence="13">p27Kip1</fullName>
    </alternativeName>
</protein>
<dbReference type="GO" id="GO:0000082">
    <property type="term" value="P:G1/S transition of mitotic cell cycle"/>
    <property type="evidence" value="ECO:0007669"/>
    <property type="project" value="TreeGrafter"/>
</dbReference>
<evidence type="ECO:0000256" key="14">
    <source>
        <dbReference type="ARBA" id="ARBA00031925"/>
    </source>
</evidence>
<evidence type="ECO:0000313" key="19">
    <source>
        <dbReference type="Proteomes" id="UP001295444"/>
    </source>
</evidence>
<keyword evidence="8" id="KW-0967">Endosome</keyword>
<dbReference type="PANTHER" id="PTHR10265:SF9">
    <property type="entry name" value="CYCLIN-DEPENDENT KINASE INHIBITOR 1B"/>
    <property type="match status" value="1"/>
</dbReference>
<evidence type="ECO:0000256" key="10">
    <source>
        <dbReference type="ARBA" id="ARBA00023013"/>
    </source>
</evidence>
<evidence type="ECO:0000256" key="8">
    <source>
        <dbReference type="ARBA" id="ARBA00022753"/>
    </source>
</evidence>
<feature type="region of interest" description="Disordered" evidence="16">
    <location>
        <begin position="1"/>
        <end position="40"/>
    </location>
</feature>
<organism evidence="18 19">
    <name type="scientific">Pelobates cultripes</name>
    <name type="common">Western spadefoot toad</name>
    <dbReference type="NCBI Taxonomy" id="61616"/>
    <lineage>
        <taxon>Eukaryota</taxon>
        <taxon>Metazoa</taxon>
        <taxon>Chordata</taxon>
        <taxon>Craniata</taxon>
        <taxon>Vertebrata</taxon>
        <taxon>Euteleostomi</taxon>
        <taxon>Amphibia</taxon>
        <taxon>Batrachia</taxon>
        <taxon>Anura</taxon>
        <taxon>Pelobatoidea</taxon>
        <taxon>Pelobatidae</taxon>
        <taxon>Pelobates</taxon>
    </lineage>
</organism>
<comment type="function">
    <text evidence="15">Important regulator of cell cycle progression. Inhibits the kinase activity of CDK2 bound to cyclin A, but has little inhibitory activity on CDK2 bound to SPDYA. Involved in G1 arrest. Potent inhibitor of cyclin E- and cyclin A-CDK2 complexes. Forms a complex with cyclin type D-CDK4 complexes and is involved in the assembly, stability, and modulation of CCND1-CDK4 complex activation. Acts either as an inhibitor or an activator of cyclin type D-CDK4 complexes depending on its phosphorylation state and/or stoichometry.</text>
</comment>
<evidence type="ECO:0000256" key="16">
    <source>
        <dbReference type="SAM" id="MobiDB-lite"/>
    </source>
</evidence>
<keyword evidence="9" id="KW-0832">Ubl conjugation</keyword>
<dbReference type="AlphaFoldDB" id="A0AAD1RQU5"/>
<sequence length="164" mass="18295">MSGVSLTPGSPGVERVSRAPGSPRPPVQRRLFGSVDHESLSRELARCRQELESKQRLRWNFDFDNDRPLDGPLVWEVAGPDVPEFYRRGPHPNPGAHRRRPREPQPRAGTEEEPGSQGRKRSGEPMDSSSNNVKKSHRTEAGDTEESSAEPSPEETPKKNKPST</sequence>
<comment type="subcellular location">
    <subcellularLocation>
        <location evidence="3">Cytoplasm</location>
    </subcellularLocation>
    <subcellularLocation>
        <location evidence="2">Endosome</location>
    </subcellularLocation>
    <subcellularLocation>
        <location evidence="1">Nucleus</location>
    </subcellularLocation>
</comment>
<evidence type="ECO:0000256" key="2">
    <source>
        <dbReference type="ARBA" id="ARBA00004177"/>
    </source>
</evidence>
<dbReference type="InterPro" id="IPR044898">
    <property type="entry name" value="CDI_dom_sf"/>
</dbReference>
<keyword evidence="11" id="KW-0539">Nucleus</keyword>
<keyword evidence="7" id="KW-0597">Phosphoprotein</keyword>
<keyword evidence="6" id="KW-0963">Cytoplasm</keyword>
<dbReference type="GO" id="GO:0045930">
    <property type="term" value="P:negative regulation of mitotic cell cycle"/>
    <property type="evidence" value="ECO:0007669"/>
    <property type="project" value="TreeGrafter"/>
</dbReference>
<evidence type="ECO:0000313" key="18">
    <source>
        <dbReference type="EMBL" id="CAH2276369.1"/>
    </source>
</evidence>
<reference evidence="18" key="1">
    <citation type="submission" date="2022-03" db="EMBL/GenBank/DDBJ databases">
        <authorList>
            <person name="Alioto T."/>
            <person name="Alioto T."/>
            <person name="Gomez Garrido J."/>
        </authorList>
    </citation>
    <scope>NUCLEOTIDE SEQUENCE</scope>
</reference>
<evidence type="ECO:0000256" key="9">
    <source>
        <dbReference type="ARBA" id="ARBA00022843"/>
    </source>
</evidence>
<accession>A0AAD1RQU5</accession>
<dbReference type="GO" id="GO:0008285">
    <property type="term" value="P:negative regulation of cell population proliferation"/>
    <property type="evidence" value="ECO:0007669"/>
    <property type="project" value="TreeGrafter"/>
</dbReference>
<keyword evidence="10 18" id="KW-0649">Protein kinase inhibitor</keyword>
<evidence type="ECO:0000256" key="15">
    <source>
        <dbReference type="ARBA" id="ARBA00045727"/>
    </source>
</evidence>
<dbReference type="Pfam" id="PF02234">
    <property type="entry name" value="CDI"/>
    <property type="match status" value="1"/>
</dbReference>
<evidence type="ECO:0000256" key="1">
    <source>
        <dbReference type="ARBA" id="ARBA00004123"/>
    </source>
</evidence>
<dbReference type="GO" id="GO:0004861">
    <property type="term" value="F:cyclin-dependent protein serine/threonine kinase inhibitor activity"/>
    <property type="evidence" value="ECO:0007669"/>
    <property type="project" value="InterPro"/>
</dbReference>
<dbReference type="PANTHER" id="PTHR10265">
    <property type="entry name" value="CYCLIN-DEPENDENT KINASE INHIBITOR 1"/>
    <property type="match status" value="1"/>
</dbReference>
<dbReference type="Gene3D" id="4.10.365.10">
    <property type="entry name" value="p27"/>
    <property type="match status" value="1"/>
</dbReference>
<evidence type="ECO:0000256" key="7">
    <source>
        <dbReference type="ARBA" id="ARBA00022553"/>
    </source>
</evidence>
<evidence type="ECO:0000256" key="4">
    <source>
        <dbReference type="ARBA" id="ARBA00006726"/>
    </source>
</evidence>
<keyword evidence="19" id="KW-1185">Reference proteome</keyword>
<dbReference type="GO" id="GO:0005634">
    <property type="term" value="C:nucleus"/>
    <property type="evidence" value="ECO:0007669"/>
    <property type="project" value="UniProtKB-SubCell"/>
</dbReference>
<keyword evidence="12" id="KW-0131">Cell cycle</keyword>
<name>A0AAD1RQU5_PELCU</name>
<evidence type="ECO:0000256" key="11">
    <source>
        <dbReference type="ARBA" id="ARBA00023242"/>
    </source>
</evidence>
<feature type="region of interest" description="Disordered" evidence="16">
    <location>
        <begin position="82"/>
        <end position="164"/>
    </location>
</feature>
<evidence type="ECO:0000256" key="6">
    <source>
        <dbReference type="ARBA" id="ARBA00022490"/>
    </source>
</evidence>
<dbReference type="GO" id="GO:0005768">
    <property type="term" value="C:endosome"/>
    <property type="evidence" value="ECO:0007669"/>
    <property type="project" value="UniProtKB-SubCell"/>
</dbReference>
<evidence type="ECO:0000256" key="3">
    <source>
        <dbReference type="ARBA" id="ARBA00004496"/>
    </source>
</evidence>
<dbReference type="GO" id="GO:0051087">
    <property type="term" value="F:protein-folding chaperone binding"/>
    <property type="evidence" value="ECO:0007669"/>
    <property type="project" value="TreeGrafter"/>
</dbReference>
<feature type="domain" description="Cyclin-dependent kinase inhibitor" evidence="17">
    <location>
        <begin position="31"/>
        <end position="76"/>
    </location>
</feature>
<evidence type="ECO:0000256" key="13">
    <source>
        <dbReference type="ARBA" id="ARBA00031903"/>
    </source>
</evidence>
<dbReference type="EMBL" id="OW240914">
    <property type="protein sequence ID" value="CAH2276369.1"/>
    <property type="molecule type" value="Genomic_DNA"/>
</dbReference>
<gene>
    <name evidence="18" type="ORF">PECUL_23A052220</name>
</gene>
<evidence type="ECO:0000256" key="5">
    <source>
        <dbReference type="ARBA" id="ARBA00014547"/>
    </source>
</evidence>
<dbReference type="Proteomes" id="UP001295444">
    <property type="component" value="Chromosome 03"/>
</dbReference>
<comment type="similarity">
    <text evidence="4">Belongs to the CDI family.</text>
</comment>
<dbReference type="InterPro" id="IPR003175">
    <property type="entry name" value="CDI_dom"/>
</dbReference>
<evidence type="ECO:0000259" key="17">
    <source>
        <dbReference type="Pfam" id="PF02234"/>
    </source>
</evidence>
<evidence type="ECO:0000256" key="12">
    <source>
        <dbReference type="ARBA" id="ARBA00023306"/>
    </source>
</evidence>